<gene>
    <name evidence="2" type="ORF">H7C18_02000</name>
</gene>
<feature type="transmembrane region" description="Helical" evidence="1">
    <location>
        <begin position="67"/>
        <end position="86"/>
    </location>
</feature>
<dbReference type="RefSeq" id="WP_185127337.1">
    <property type="nucleotide sequence ID" value="NZ_JACJVO010000002.1"/>
</dbReference>
<dbReference type="Proteomes" id="UP000564644">
    <property type="component" value="Unassembled WGS sequence"/>
</dbReference>
<comment type="caution">
    <text evidence="2">The sequence shown here is derived from an EMBL/GenBank/DDBJ whole genome shotgun (WGS) entry which is preliminary data.</text>
</comment>
<protein>
    <submittedName>
        <fullName evidence="2">DUF3397 domain-containing protein</fullName>
    </submittedName>
</protein>
<keyword evidence="1" id="KW-0812">Transmembrane</keyword>
<evidence type="ECO:0000256" key="1">
    <source>
        <dbReference type="SAM" id="Phobius"/>
    </source>
</evidence>
<reference evidence="2 3" key="1">
    <citation type="submission" date="2020-08" db="EMBL/GenBank/DDBJ databases">
        <title>Cohnella phylogeny.</title>
        <authorList>
            <person name="Dunlap C."/>
        </authorList>
    </citation>
    <scope>NUCLEOTIDE SEQUENCE [LARGE SCALE GENOMIC DNA]</scope>
    <source>
        <strain evidence="2 3">CBP 2801</strain>
    </source>
</reference>
<proteinExistence type="predicted"/>
<organism evidence="2 3">
    <name type="scientific">Cohnella zeiphila</name>
    <dbReference type="NCBI Taxonomy" id="2761120"/>
    <lineage>
        <taxon>Bacteria</taxon>
        <taxon>Bacillati</taxon>
        <taxon>Bacillota</taxon>
        <taxon>Bacilli</taxon>
        <taxon>Bacillales</taxon>
        <taxon>Paenibacillaceae</taxon>
        <taxon>Cohnella</taxon>
    </lineage>
</organism>
<dbReference type="AlphaFoldDB" id="A0A7X0VTX7"/>
<feature type="transmembrane region" description="Helical" evidence="1">
    <location>
        <begin position="106"/>
        <end position="124"/>
    </location>
</feature>
<dbReference type="Pfam" id="PF11877">
    <property type="entry name" value="DUF3397"/>
    <property type="match status" value="1"/>
</dbReference>
<keyword evidence="1" id="KW-0472">Membrane</keyword>
<evidence type="ECO:0000313" key="2">
    <source>
        <dbReference type="EMBL" id="MBB6729667.1"/>
    </source>
</evidence>
<feature type="transmembrane region" description="Helical" evidence="1">
    <location>
        <begin position="12"/>
        <end position="31"/>
    </location>
</feature>
<sequence>MAALWNALVTAYAVLALVPILPFMLIFAVVYIRTRDRKRAIKLSMDVTTFFLVGCVATLLNGLGTTFGPYLILLFMLIVGGLIGNAQNRSKGRIDATKLVRAVWRLSFLMMSVLYILLGLVELLQNVAAKFA</sequence>
<feature type="transmembrane region" description="Helical" evidence="1">
    <location>
        <begin position="43"/>
        <end position="61"/>
    </location>
</feature>
<name>A0A7X0VTX7_9BACL</name>
<dbReference type="InterPro" id="IPR024515">
    <property type="entry name" value="DUF3397"/>
</dbReference>
<accession>A0A7X0VTX7</accession>
<keyword evidence="1" id="KW-1133">Transmembrane helix</keyword>
<evidence type="ECO:0000313" key="3">
    <source>
        <dbReference type="Proteomes" id="UP000564644"/>
    </source>
</evidence>
<dbReference type="EMBL" id="JACJVO010000002">
    <property type="protein sequence ID" value="MBB6729667.1"/>
    <property type="molecule type" value="Genomic_DNA"/>
</dbReference>
<keyword evidence="3" id="KW-1185">Reference proteome</keyword>